<feature type="region of interest" description="Disordered" evidence="1">
    <location>
        <begin position="1"/>
        <end position="68"/>
    </location>
</feature>
<evidence type="ECO:0000313" key="2">
    <source>
        <dbReference type="EMBL" id="VDP90113.1"/>
    </source>
</evidence>
<reference evidence="4" key="1">
    <citation type="submission" date="2016-06" db="UniProtKB">
        <authorList>
            <consortium name="WormBaseParasite"/>
        </authorList>
    </citation>
    <scope>IDENTIFICATION</scope>
</reference>
<name>A0A183B0V5_9TREM</name>
<organism evidence="4">
    <name type="scientific">Echinostoma caproni</name>
    <dbReference type="NCBI Taxonomy" id="27848"/>
    <lineage>
        <taxon>Eukaryota</taxon>
        <taxon>Metazoa</taxon>
        <taxon>Spiralia</taxon>
        <taxon>Lophotrochozoa</taxon>
        <taxon>Platyhelminthes</taxon>
        <taxon>Trematoda</taxon>
        <taxon>Digenea</taxon>
        <taxon>Plagiorchiida</taxon>
        <taxon>Echinostomata</taxon>
        <taxon>Echinostomatoidea</taxon>
        <taxon>Echinostomatidae</taxon>
        <taxon>Echinostoma</taxon>
    </lineage>
</organism>
<dbReference type="AlphaFoldDB" id="A0A183B0V5"/>
<gene>
    <name evidence="2" type="ORF">ECPE_LOCUS12841</name>
</gene>
<dbReference type="WBParaSite" id="ECPE_0001287701-mRNA-1">
    <property type="protein sequence ID" value="ECPE_0001287701-mRNA-1"/>
    <property type="gene ID" value="ECPE_0001287701"/>
</dbReference>
<evidence type="ECO:0000313" key="3">
    <source>
        <dbReference type="Proteomes" id="UP000272942"/>
    </source>
</evidence>
<accession>A0A183B0V5</accession>
<dbReference type="EMBL" id="UZAN01053729">
    <property type="protein sequence ID" value="VDP90113.1"/>
    <property type="molecule type" value="Genomic_DNA"/>
</dbReference>
<reference evidence="2 3" key="2">
    <citation type="submission" date="2018-11" db="EMBL/GenBank/DDBJ databases">
        <authorList>
            <consortium name="Pathogen Informatics"/>
        </authorList>
    </citation>
    <scope>NUCLEOTIDE SEQUENCE [LARGE SCALE GENOMIC DNA]</scope>
    <source>
        <strain evidence="2 3">Egypt</strain>
    </source>
</reference>
<keyword evidence="3" id="KW-1185">Reference proteome</keyword>
<evidence type="ECO:0000313" key="4">
    <source>
        <dbReference type="WBParaSite" id="ECPE_0001287701-mRNA-1"/>
    </source>
</evidence>
<dbReference type="Proteomes" id="UP000272942">
    <property type="component" value="Unassembled WGS sequence"/>
</dbReference>
<evidence type="ECO:0000256" key="1">
    <source>
        <dbReference type="SAM" id="MobiDB-lite"/>
    </source>
</evidence>
<feature type="compositionally biased region" description="Basic and acidic residues" evidence="1">
    <location>
        <begin position="20"/>
        <end position="35"/>
    </location>
</feature>
<sequence length="260" mass="27615">MQGSQQTPERGHTAATGKNKVTEKETLKVSLEKVSPKPGVAKTPVNQSKMSYESAAASTPLRTKQLVPAGPKLVKKIRTKAGSGKQPKAGVKPTVQGAKAPSVMFNKNTTPVPIVPMKAVKTVGRPSSVTPEADIDTQGVTGVKTIPEKAFPTPAKFADQTLTPIATSRSTQTPEAKMAELGDQGHGLERGTFDRCSVVTETGDQGGSIINDTVIEMVSTPARSGSIEKKGCCFMQDMEQLFTLKNVDGPRVWRSRALES</sequence>
<protein>
    <submittedName>
        <fullName evidence="4">Si:ch211-266i6.3</fullName>
    </submittedName>
</protein>
<feature type="compositionally biased region" description="Polar residues" evidence="1">
    <location>
        <begin position="44"/>
        <end position="62"/>
    </location>
</feature>
<proteinExistence type="predicted"/>